<reference evidence="2" key="1">
    <citation type="submission" date="2022-01" db="EMBL/GenBank/DDBJ databases">
        <title>Genome sequence and assembly of Parabukholderia sp. RG36.</title>
        <authorList>
            <person name="Chhetri G."/>
        </authorList>
    </citation>
    <scope>NUCLEOTIDE SEQUENCE</scope>
    <source>
        <strain evidence="2">RG36</strain>
    </source>
</reference>
<sequence>MLLANKESLVRSGDSARVWVAHGATTLKPGQAVYMKGLYAFDCREHKYQLLQEVGYDRGGQASSIPVEQGFQNVVPDSMQQAIEQFACKPTNGWWTPVVRVPETLEKRIQAANEGFFD</sequence>
<evidence type="ECO:0000313" key="2">
    <source>
        <dbReference type="EMBL" id="MCG5078101.1"/>
    </source>
</evidence>
<dbReference type="Proteomes" id="UP001139308">
    <property type="component" value="Unassembled WGS sequence"/>
</dbReference>
<organism evidence="2 3">
    <name type="scientific">Paraburkholderia tagetis</name>
    <dbReference type="NCBI Taxonomy" id="2913261"/>
    <lineage>
        <taxon>Bacteria</taxon>
        <taxon>Pseudomonadati</taxon>
        <taxon>Pseudomonadota</taxon>
        <taxon>Betaproteobacteria</taxon>
        <taxon>Burkholderiales</taxon>
        <taxon>Burkholderiaceae</taxon>
        <taxon>Paraburkholderia</taxon>
    </lineage>
</organism>
<evidence type="ECO:0000259" key="1">
    <source>
        <dbReference type="Pfam" id="PF16747"/>
    </source>
</evidence>
<dbReference type="Pfam" id="PF16747">
    <property type="entry name" value="Adhesin_E"/>
    <property type="match status" value="1"/>
</dbReference>
<evidence type="ECO:0000313" key="3">
    <source>
        <dbReference type="Proteomes" id="UP001139308"/>
    </source>
</evidence>
<keyword evidence="3" id="KW-1185">Reference proteome</keyword>
<gene>
    <name evidence="2" type="ORF">L5014_33015</name>
</gene>
<comment type="caution">
    <text evidence="2">The sequence shown here is derived from an EMBL/GenBank/DDBJ whole genome shotgun (WGS) entry which is preliminary data.</text>
</comment>
<name>A0A9X1UMF0_9BURK</name>
<dbReference type="AlphaFoldDB" id="A0A9X1UMF0"/>
<protein>
    <recommendedName>
        <fullName evidence="1">Surface-adhesin protein E-like domain-containing protein</fullName>
    </recommendedName>
</protein>
<proteinExistence type="predicted"/>
<accession>A0A9X1UMF0</accession>
<feature type="domain" description="Surface-adhesin protein E-like" evidence="1">
    <location>
        <begin position="4"/>
        <end position="89"/>
    </location>
</feature>
<dbReference type="EMBL" id="JAKLJA010000050">
    <property type="protein sequence ID" value="MCG5078101.1"/>
    <property type="molecule type" value="Genomic_DNA"/>
</dbReference>
<dbReference type="InterPro" id="IPR031939">
    <property type="entry name" value="Adhesin_E-like"/>
</dbReference>